<feature type="region of interest" description="Disordered" evidence="8">
    <location>
        <begin position="1"/>
        <end position="392"/>
    </location>
</feature>
<dbReference type="InterPro" id="IPR017956">
    <property type="entry name" value="AT_hook_DNA-bd_motif"/>
</dbReference>
<reference evidence="12" key="2">
    <citation type="submission" date="2025-08" db="UniProtKB">
        <authorList>
            <consortium name="Ensembl"/>
        </authorList>
    </citation>
    <scope>IDENTIFICATION</scope>
</reference>
<feature type="domain" description="Bromo" evidence="9">
    <location>
        <begin position="1960"/>
        <end position="2004"/>
    </location>
</feature>
<dbReference type="SUPFAM" id="SSF47370">
    <property type="entry name" value="Bromodomain"/>
    <property type="match status" value="1"/>
</dbReference>
<feature type="compositionally biased region" description="Basic and acidic residues" evidence="8">
    <location>
        <begin position="1904"/>
        <end position="1919"/>
    </location>
</feature>
<keyword evidence="5 7" id="KW-0103">Bromodomain</keyword>
<feature type="compositionally biased region" description="Low complexity" evidence="8">
    <location>
        <begin position="118"/>
        <end position="134"/>
    </location>
</feature>
<dbReference type="GeneTree" id="ENSGT00940000156698"/>
<dbReference type="PROSITE" id="PS50280">
    <property type="entry name" value="SET"/>
    <property type="match status" value="1"/>
</dbReference>
<dbReference type="InterPro" id="IPR006560">
    <property type="entry name" value="AWS_dom"/>
</dbReference>
<dbReference type="GO" id="GO:0032259">
    <property type="term" value="P:methylation"/>
    <property type="evidence" value="ECO:0007669"/>
    <property type="project" value="UniProtKB-KW"/>
</dbReference>
<feature type="compositionally biased region" description="Basic and acidic residues" evidence="8">
    <location>
        <begin position="216"/>
        <end position="226"/>
    </location>
</feature>
<dbReference type="Pfam" id="PF17907">
    <property type="entry name" value="AWS"/>
    <property type="match status" value="1"/>
</dbReference>
<sequence length="2157" mass="238815">MDQRKKGGAPSQSHVPLSACPVAPSKNEEGREDTNGKDGSSGDRELAEQQRFSTKRPDLSEGSMKLKVGLGTKRTKKPPKILENYVCRPTTSLRQSRGSRKGGVKNEEVAGANQSGGSMSRNSHTSTSSSWVTSPAAPNTSVAVPEAPVSRTGKRAPPKLAQKAEMKSELFLETNQIDINNKKLSSDGKTRVSTPCKQTLSPTPAASPPSSSEQHSGTHEGSKVISEEAQQVNNGGKSGNAEMIPKELPHAKHLKKASKLHTVSVSEAGNRGARPHVNPAPPYPVSTMEKICPVGSNQTEDVHKKLPSSPGDIGTISDNKMNETSNNRTSPSHSNILTSVENEKSKKSTMGKICPHDPSPKSSLNVNQSVGQVPVQRGETTPSPSTLSSQITVNVPDTNIALNQEKEAKCIDSSREFGSEQNKLNQGTKGFSGGQIRKRMNQTDSQDVSTSEPDKPVKKRKRERCSRLTQGKDPNASSRCSMLVPKPLKTRRPVGRPPKCNQLLKAQPKKRGRPAEKKHALNPVINTSSHRCTPFLIKSKNEKNGSILSSDKLTNLPKPMQRKRGRPKHSSPSLLLESRGCNATEEAAEDDLDSSSTSNGHQVMKSIIGKINNMRTKRRNWLLNHILSGPGWRDKADSSTGKKIGEVFGSSSSPVHPLPPLAAPFSGNLSSQINISKKGTIYMGKRRGRKPKVSTSSNAHSQSPCSLQSHTVPLKSFPFSTQSAESSSLSPNLLFTEPQITSFINSSKKQLFSNASSSSPHVFQTLGSQGSTFVTVPLKKSLSYNETPNQSHDGKVFPFSSPLPVTSLNEFKDTTSSPGHESHSEETLLCDRGTVMNSTPNWCEKGRCRFGSTTLGVGIGMQQSNVVYSGMTFGINPHQRPSPSIVPHVSSDAFPYTRVHSFRNQSTLISQREKHKHKYKRSVYSCPGYMMKGQKQQCKKKYLQLRGSRQDPDFLTEVEELIVRLSEIHIVHQRSIPEAVLGVDGVADGSRIGISTRSHKLNCVPQNVLPTIFQINFSGYYSPQLAYPYDPLHYVKKPSMKNKIGNVASTDVSVVHGLGFPLSRSGLYHSSHGVPYTSMPLGLSFYKRYPSAETVFPQSEHYPSLISRPSYVHSQHPFHLSNDPTKFHKKKHKLLRQENMGEGERVPMAYPDSNRSSHWVGGLKYKQRHRHHVQEGEDEIGEHLGQPGFGKKVKGQMMDSLTCNRFGLQTSRVTTDLQFTQSSSPSSTSAEKSKFKSATFDCLGTSDPSQLKYREKRCCLQKPWLKSTSFLNSNTSKGLLSRGREDILHGSEGEGDCSSLMTNALSSQEHVNLFTSALNQDRDGTFGSMSCMIGLSTEPGRTLRSGRKDISRDPSSSALKVSGDGLHCNQAHQRPSNRRQHTQQTQSSLHPVTRRHGMWRPSSSSFTNSQALLIQPSPLQTYSQAFDHSYKRNLNHLNRILRAKKIQRQAITGNNMVKKRGPGRPRKHNPPPSKPCHQMPGQKHLVQKRQGFSSLLDVSEAVVLSQNRRGKKNGDRCTKCFGPSDSLFRERQLIWSDLEFVPFGSTGGRIKSHWNLASIPTTASDQARPDTQWSVVSAQPPKKKFLMAGLYSDVYKTDDPESQLQQLKKDVLDYIPCKHEYGLLPAPIHVGKYLRLKRIDFQLPYNIQWLWKHNQVLAIVMVTGANVFVDVKPPPECKAAKCNCTPTDGSKSCVSGCINRQHFLECSPGVCPSGPQCDNQHIQRRQWVRGLKPCWSESSGWGLCSTEALHAGQFIIEYVGEVVSPQEFRRRAAQHRYEQDAQRYLRVSSDIVIDSHHMGNKACFVKQSPEPNCELQKWLVNGIFRIGLFALKDLSRGTELTCSYAVCSSTDTQVGVFAPHSLTFSLCLRHLFLVFCSGRDFVQKHSIFLVRNYESMRKKLWRDGEAEQENMGEKQEGDKFSPTSIPCEASKSDSAGHVLAAPLLNLRSRKRYSCAVNCSDPLDLTTIKRKILSGHYKCQEAFDKDMLQVFLSAEKYYGKKSSVGRDVCRLRKVYHLTRRNAAAHNPIVLECDPGEGRSPGGHEEMVQNEKDTVSHRDLPFLLILLLEDVICELSRSTCFSQPHCSLSRGQQDSGDFATTVVLKTEMDRMEAQKKRLDIIVLSLLQHKPSKNSKEGWIVVGGQMVGMGAAGDMNMRHG</sequence>
<dbReference type="PROSITE" id="PS50014">
    <property type="entry name" value="BROMODOMAIN_2"/>
    <property type="match status" value="1"/>
</dbReference>
<evidence type="ECO:0000259" key="10">
    <source>
        <dbReference type="PROSITE" id="PS50280"/>
    </source>
</evidence>
<evidence type="ECO:0000256" key="3">
    <source>
        <dbReference type="ARBA" id="ARBA00022679"/>
    </source>
</evidence>
<dbReference type="GO" id="GO:0005654">
    <property type="term" value="C:nucleoplasm"/>
    <property type="evidence" value="ECO:0007669"/>
    <property type="project" value="TreeGrafter"/>
</dbReference>
<evidence type="ECO:0000313" key="12">
    <source>
        <dbReference type="Ensembl" id="ENSDCDP00010008570.1"/>
    </source>
</evidence>
<feature type="compositionally biased region" description="Polar residues" evidence="8">
    <location>
        <begin position="360"/>
        <end position="371"/>
    </location>
</feature>
<dbReference type="Gene3D" id="2.170.270.10">
    <property type="entry name" value="SET domain"/>
    <property type="match status" value="1"/>
</dbReference>
<name>A0AAY4AK30_9TELE</name>
<feature type="compositionally biased region" description="Polar residues" evidence="8">
    <location>
        <begin position="419"/>
        <end position="429"/>
    </location>
</feature>
<dbReference type="InterPro" id="IPR001487">
    <property type="entry name" value="Bromodomain"/>
</dbReference>
<accession>A0AAY4AK30</accession>
<evidence type="ECO:0000256" key="4">
    <source>
        <dbReference type="ARBA" id="ARBA00022691"/>
    </source>
</evidence>
<reference evidence="12" key="3">
    <citation type="submission" date="2025-09" db="UniProtKB">
        <authorList>
            <consortium name="Ensembl"/>
        </authorList>
    </citation>
    <scope>IDENTIFICATION</scope>
</reference>
<feature type="compositionally biased region" description="Low complexity" evidence="8">
    <location>
        <begin position="201"/>
        <end position="212"/>
    </location>
</feature>
<keyword evidence="3" id="KW-0808">Transferase</keyword>
<proteinExistence type="predicted"/>
<comment type="subcellular location">
    <subcellularLocation>
        <location evidence="1">Nucleus</location>
    </subcellularLocation>
</comment>
<dbReference type="GO" id="GO:0006355">
    <property type="term" value="P:regulation of DNA-templated transcription"/>
    <property type="evidence" value="ECO:0007669"/>
    <property type="project" value="TreeGrafter"/>
</dbReference>
<feature type="compositionally biased region" description="Polar residues" evidence="8">
    <location>
        <begin position="442"/>
        <end position="451"/>
    </location>
</feature>
<dbReference type="PANTHER" id="PTHR46147:SF1">
    <property type="entry name" value="HISTONE-LYSINE N-METHYLTRANSFERASE ASH1L"/>
    <property type="match status" value="1"/>
</dbReference>
<feature type="region of interest" description="Disordered" evidence="8">
    <location>
        <begin position="685"/>
        <end position="709"/>
    </location>
</feature>
<keyword evidence="6" id="KW-0539">Nucleus</keyword>
<evidence type="ECO:0000256" key="5">
    <source>
        <dbReference type="ARBA" id="ARBA00023117"/>
    </source>
</evidence>
<dbReference type="InterPro" id="IPR001214">
    <property type="entry name" value="SET_dom"/>
</dbReference>
<feature type="compositionally biased region" description="Polar residues" evidence="8">
    <location>
        <begin position="378"/>
        <end position="392"/>
    </location>
</feature>
<feature type="region of interest" description="Disordered" evidence="8">
    <location>
        <begin position="1337"/>
        <end position="1404"/>
    </location>
</feature>
<dbReference type="PANTHER" id="PTHR46147">
    <property type="entry name" value="HISTONE-LYSINE N-METHYLTRANSFERASE ASH1"/>
    <property type="match status" value="1"/>
</dbReference>
<feature type="region of interest" description="Disordered" evidence="8">
    <location>
        <begin position="537"/>
        <end position="600"/>
    </location>
</feature>
<dbReference type="SMART" id="SM00384">
    <property type="entry name" value="AT_hook"/>
    <property type="match status" value="5"/>
</dbReference>
<feature type="region of interest" description="Disordered" evidence="8">
    <location>
        <begin position="411"/>
        <end position="518"/>
    </location>
</feature>
<dbReference type="GO" id="GO:0003677">
    <property type="term" value="F:DNA binding"/>
    <property type="evidence" value="ECO:0007669"/>
    <property type="project" value="InterPro"/>
</dbReference>
<dbReference type="SUPFAM" id="SSF82199">
    <property type="entry name" value="SET domain"/>
    <property type="match status" value="1"/>
</dbReference>
<evidence type="ECO:0000313" key="13">
    <source>
        <dbReference type="Proteomes" id="UP000694580"/>
    </source>
</evidence>
<keyword evidence="13" id="KW-1185">Reference proteome</keyword>
<protein>
    <submittedName>
        <fullName evidence="12">ASH1 like histone lysine methyltransferase</fullName>
    </submittedName>
</protein>
<dbReference type="GO" id="GO:0042800">
    <property type="term" value="F:histone H3K4 methyltransferase activity"/>
    <property type="evidence" value="ECO:0007669"/>
    <property type="project" value="TreeGrafter"/>
</dbReference>
<feature type="compositionally biased region" description="Basic residues" evidence="8">
    <location>
        <begin position="1457"/>
        <end position="1469"/>
    </location>
</feature>
<evidence type="ECO:0000256" key="2">
    <source>
        <dbReference type="ARBA" id="ARBA00022603"/>
    </source>
</evidence>
<feature type="region of interest" description="Disordered" evidence="8">
    <location>
        <begin position="1456"/>
        <end position="1486"/>
    </location>
</feature>
<evidence type="ECO:0000256" key="6">
    <source>
        <dbReference type="ARBA" id="ARBA00023242"/>
    </source>
</evidence>
<evidence type="ECO:0000256" key="1">
    <source>
        <dbReference type="ARBA" id="ARBA00004123"/>
    </source>
</evidence>
<evidence type="ECO:0000256" key="7">
    <source>
        <dbReference type="PROSITE-ProRule" id="PRU00035"/>
    </source>
</evidence>
<feature type="region of interest" description="Disordered" evidence="8">
    <location>
        <begin position="1904"/>
        <end position="1923"/>
    </location>
</feature>
<feature type="domain" description="SET" evidence="10">
    <location>
        <begin position="1729"/>
        <end position="1845"/>
    </location>
</feature>
<dbReference type="InterPro" id="IPR046341">
    <property type="entry name" value="SET_dom_sf"/>
</dbReference>
<dbReference type="Pfam" id="PF00856">
    <property type="entry name" value="SET"/>
    <property type="match status" value="1"/>
</dbReference>
<keyword evidence="2" id="KW-0489">Methyltransferase</keyword>
<dbReference type="InterPro" id="IPR036427">
    <property type="entry name" value="Bromodomain-like_sf"/>
</dbReference>
<feature type="compositionally biased region" description="Polar residues" evidence="8">
    <location>
        <begin position="316"/>
        <end position="340"/>
    </location>
</feature>
<feature type="compositionally biased region" description="Basic and acidic residues" evidence="8">
    <location>
        <begin position="26"/>
        <end position="48"/>
    </location>
</feature>
<gene>
    <name evidence="12" type="primary">LOC114790103</name>
</gene>
<dbReference type="Ensembl" id="ENSDCDT00010009004.1">
    <property type="protein sequence ID" value="ENSDCDP00010008570.1"/>
    <property type="gene ID" value="ENSDCDG00010003855.1"/>
</dbReference>
<evidence type="ECO:0000256" key="8">
    <source>
        <dbReference type="SAM" id="MobiDB-lite"/>
    </source>
</evidence>
<dbReference type="Proteomes" id="UP000694580">
    <property type="component" value="Chromosome 5"/>
</dbReference>
<dbReference type="SMART" id="SM00297">
    <property type="entry name" value="BROMO"/>
    <property type="match status" value="1"/>
</dbReference>
<feature type="compositionally biased region" description="Basic and acidic residues" evidence="8">
    <location>
        <begin position="180"/>
        <end position="190"/>
    </location>
</feature>
<organism evidence="12 13">
    <name type="scientific">Denticeps clupeoides</name>
    <name type="common">denticle herring</name>
    <dbReference type="NCBI Taxonomy" id="299321"/>
    <lineage>
        <taxon>Eukaryota</taxon>
        <taxon>Metazoa</taxon>
        <taxon>Chordata</taxon>
        <taxon>Craniata</taxon>
        <taxon>Vertebrata</taxon>
        <taxon>Euteleostomi</taxon>
        <taxon>Actinopterygii</taxon>
        <taxon>Neopterygii</taxon>
        <taxon>Teleostei</taxon>
        <taxon>Clupei</taxon>
        <taxon>Clupeiformes</taxon>
        <taxon>Denticipitoidei</taxon>
        <taxon>Denticipitidae</taxon>
        <taxon>Denticeps</taxon>
    </lineage>
</organism>
<feature type="compositionally biased region" description="Polar residues" evidence="8">
    <location>
        <begin position="693"/>
        <end position="709"/>
    </location>
</feature>
<reference evidence="12 13" key="1">
    <citation type="submission" date="2020-06" db="EMBL/GenBank/DDBJ databases">
        <authorList>
            <consortium name="Wellcome Sanger Institute Data Sharing"/>
        </authorList>
    </citation>
    <scope>NUCLEOTIDE SEQUENCE [LARGE SCALE GENOMIC DNA]</scope>
</reference>
<feature type="compositionally biased region" description="Polar residues" evidence="8">
    <location>
        <begin position="191"/>
        <end position="200"/>
    </location>
</feature>
<dbReference type="Gene3D" id="1.20.920.10">
    <property type="entry name" value="Bromodomain-like"/>
    <property type="match status" value="1"/>
</dbReference>
<dbReference type="SMART" id="SM00570">
    <property type="entry name" value="AWS"/>
    <property type="match status" value="1"/>
</dbReference>
<evidence type="ECO:0000259" key="9">
    <source>
        <dbReference type="PROSITE" id="PS50014"/>
    </source>
</evidence>
<feature type="compositionally biased region" description="Polar residues" evidence="8">
    <location>
        <begin position="544"/>
        <end position="553"/>
    </location>
</feature>
<dbReference type="SMART" id="SM00317">
    <property type="entry name" value="SET"/>
    <property type="match status" value="1"/>
</dbReference>
<feature type="domain" description="AWS" evidence="11">
    <location>
        <begin position="1677"/>
        <end position="1726"/>
    </location>
</feature>
<evidence type="ECO:0000259" key="11">
    <source>
        <dbReference type="PROSITE" id="PS51215"/>
    </source>
</evidence>
<feature type="compositionally biased region" description="Basic residues" evidence="8">
    <location>
        <begin position="560"/>
        <end position="569"/>
    </location>
</feature>
<keyword evidence="4" id="KW-0949">S-adenosyl-L-methionine</keyword>
<dbReference type="Pfam" id="PF00439">
    <property type="entry name" value="Bromodomain"/>
    <property type="match status" value="1"/>
</dbReference>
<dbReference type="PROSITE" id="PS51215">
    <property type="entry name" value="AWS"/>
    <property type="match status" value="1"/>
</dbReference>